<dbReference type="Proteomes" id="UP000315295">
    <property type="component" value="Unassembled WGS sequence"/>
</dbReference>
<proteinExistence type="predicted"/>
<dbReference type="EMBL" id="VIEB01000152">
    <property type="protein sequence ID" value="TQE03648.1"/>
    <property type="molecule type" value="Genomic_DNA"/>
</dbReference>
<evidence type="ECO:0000313" key="2">
    <source>
        <dbReference type="Proteomes" id="UP000315295"/>
    </source>
</evidence>
<dbReference type="AlphaFoldDB" id="A0A540MXZ1"/>
<comment type="caution">
    <text evidence="1">The sequence shown here is derived from an EMBL/GenBank/DDBJ whole genome shotgun (WGS) entry which is preliminary data.</text>
</comment>
<keyword evidence="2" id="KW-1185">Reference proteome</keyword>
<evidence type="ECO:0000313" key="1">
    <source>
        <dbReference type="EMBL" id="TQE03648.1"/>
    </source>
</evidence>
<dbReference type="STRING" id="106549.A0A540MXZ1"/>
<dbReference type="Pfam" id="PF21010">
    <property type="entry name" value="HA2_C"/>
    <property type="match status" value="1"/>
</dbReference>
<name>A0A540MXZ1_MALBA</name>
<protein>
    <submittedName>
        <fullName evidence="1">Uncharacterized protein</fullName>
    </submittedName>
</protein>
<accession>A0A540MXZ1</accession>
<reference evidence="1 2" key="1">
    <citation type="journal article" date="2019" name="G3 (Bethesda)">
        <title>Sequencing of a Wild Apple (Malus baccata) Genome Unravels the Differences Between Cultivated and Wild Apple Species Regarding Disease Resistance and Cold Tolerance.</title>
        <authorList>
            <person name="Chen X."/>
        </authorList>
    </citation>
    <scope>NUCLEOTIDE SEQUENCE [LARGE SCALE GENOMIC DNA]</scope>
    <source>
        <strain evidence="2">cv. Shandingzi</strain>
        <tissue evidence="1">Leaves</tissue>
    </source>
</reference>
<organism evidence="1 2">
    <name type="scientific">Malus baccata</name>
    <name type="common">Siberian crab apple</name>
    <name type="synonym">Pyrus baccata</name>
    <dbReference type="NCBI Taxonomy" id="106549"/>
    <lineage>
        <taxon>Eukaryota</taxon>
        <taxon>Viridiplantae</taxon>
        <taxon>Streptophyta</taxon>
        <taxon>Embryophyta</taxon>
        <taxon>Tracheophyta</taxon>
        <taxon>Spermatophyta</taxon>
        <taxon>Magnoliopsida</taxon>
        <taxon>eudicotyledons</taxon>
        <taxon>Gunneridae</taxon>
        <taxon>Pentapetalae</taxon>
        <taxon>rosids</taxon>
        <taxon>fabids</taxon>
        <taxon>Rosales</taxon>
        <taxon>Rosaceae</taxon>
        <taxon>Amygdaloideae</taxon>
        <taxon>Maleae</taxon>
        <taxon>Malus</taxon>
    </lineage>
</organism>
<gene>
    <name evidence="1" type="ORF">C1H46_010779</name>
</gene>
<sequence>MPVTNLGCNDEIVTIIAMLHAGNIFYRPSEKQSQADQKKAKFLQPEGDHLTLLTVKFIFTLAVFFSGDIYNELVMATKEYMHEVSAIDPKWLMEQVQRFFKAANPTKLSNCKRQERIEPLYDRYHELNSWRLSRRRG</sequence>